<gene>
    <name evidence="1" type="ORF">GOP47_0024887</name>
</gene>
<dbReference type="Proteomes" id="UP000886520">
    <property type="component" value="Chromosome 24"/>
</dbReference>
<dbReference type="AlphaFoldDB" id="A0A9D4U335"/>
<accession>A0A9D4U335</accession>
<keyword evidence="2" id="KW-1185">Reference proteome</keyword>
<dbReference type="EMBL" id="JABFUD020000024">
    <property type="protein sequence ID" value="KAI5060467.1"/>
    <property type="molecule type" value="Genomic_DNA"/>
</dbReference>
<evidence type="ECO:0000313" key="1">
    <source>
        <dbReference type="EMBL" id="KAI5060467.1"/>
    </source>
</evidence>
<proteinExistence type="predicted"/>
<name>A0A9D4U335_ADICA</name>
<evidence type="ECO:0000313" key="2">
    <source>
        <dbReference type="Proteomes" id="UP000886520"/>
    </source>
</evidence>
<sequence length="83" mass="8866">MGLQILRKPIIKNSLYIHGRQKKQKKGPRFSLVFSTILQASGGDIAQAQVSPIKAKGGCGGKGRGLTACWNSKLRTTPRCGTG</sequence>
<reference evidence="1" key="1">
    <citation type="submission" date="2021-01" db="EMBL/GenBank/DDBJ databases">
        <title>Adiantum capillus-veneris genome.</title>
        <authorList>
            <person name="Fang Y."/>
            <person name="Liao Q."/>
        </authorList>
    </citation>
    <scope>NUCLEOTIDE SEQUENCE</scope>
    <source>
        <strain evidence="1">H3</strain>
        <tissue evidence="1">Leaf</tissue>
    </source>
</reference>
<protein>
    <submittedName>
        <fullName evidence="1">Uncharacterized protein</fullName>
    </submittedName>
</protein>
<organism evidence="1 2">
    <name type="scientific">Adiantum capillus-veneris</name>
    <name type="common">Maidenhair fern</name>
    <dbReference type="NCBI Taxonomy" id="13818"/>
    <lineage>
        <taxon>Eukaryota</taxon>
        <taxon>Viridiplantae</taxon>
        <taxon>Streptophyta</taxon>
        <taxon>Embryophyta</taxon>
        <taxon>Tracheophyta</taxon>
        <taxon>Polypodiopsida</taxon>
        <taxon>Polypodiidae</taxon>
        <taxon>Polypodiales</taxon>
        <taxon>Pteridineae</taxon>
        <taxon>Pteridaceae</taxon>
        <taxon>Vittarioideae</taxon>
        <taxon>Adiantum</taxon>
    </lineage>
</organism>
<comment type="caution">
    <text evidence="1">The sequence shown here is derived from an EMBL/GenBank/DDBJ whole genome shotgun (WGS) entry which is preliminary data.</text>
</comment>